<dbReference type="GO" id="GO:0046872">
    <property type="term" value="F:metal ion binding"/>
    <property type="evidence" value="ECO:0007669"/>
    <property type="project" value="UniProtKB-KW"/>
</dbReference>
<keyword evidence="3" id="KW-0540">Nuclease</keyword>
<evidence type="ECO:0000256" key="15">
    <source>
        <dbReference type="SAM" id="Coils"/>
    </source>
</evidence>
<evidence type="ECO:0000259" key="18">
    <source>
        <dbReference type="Pfam" id="PF25597"/>
    </source>
</evidence>
<proteinExistence type="predicted"/>
<evidence type="ECO:0000256" key="13">
    <source>
        <dbReference type="ARBA" id="ARBA00023172"/>
    </source>
</evidence>
<keyword evidence="13" id="KW-0233">DNA recombination</keyword>
<keyword evidence="9" id="KW-0460">Magnesium</keyword>
<dbReference type="GO" id="GO:0006310">
    <property type="term" value="P:DNA recombination"/>
    <property type="evidence" value="ECO:0007669"/>
    <property type="project" value="UniProtKB-KW"/>
</dbReference>
<evidence type="ECO:0000256" key="14">
    <source>
        <dbReference type="ARBA" id="ARBA00023268"/>
    </source>
</evidence>
<evidence type="ECO:0000256" key="10">
    <source>
        <dbReference type="ARBA" id="ARBA00022908"/>
    </source>
</evidence>
<reference evidence="19" key="1">
    <citation type="journal article" date="2019" name="Sci. Rep.">
        <title>Draft genome of Tanacetum cinerariifolium, the natural source of mosquito coil.</title>
        <authorList>
            <person name="Yamashiro T."/>
            <person name="Shiraishi A."/>
            <person name="Satake H."/>
            <person name="Nakayama K."/>
        </authorList>
    </citation>
    <scope>NUCLEOTIDE SEQUENCE</scope>
</reference>
<organism evidence="19">
    <name type="scientific">Tanacetum cinerariifolium</name>
    <name type="common">Dalmatian daisy</name>
    <name type="synonym">Chrysanthemum cinerariifolium</name>
    <dbReference type="NCBI Taxonomy" id="118510"/>
    <lineage>
        <taxon>Eukaryota</taxon>
        <taxon>Viridiplantae</taxon>
        <taxon>Streptophyta</taxon>
        <taxon>Embryophyta</taxon>
        <taxon>Tracheophyta</taxon>
        <taxon>Spermatophyta</taxon>
        <taxon>Magnoliopsida</taxon>
        <taxon>eudicotyledons</taxon>
        <taxon>Gunneridae</taxon>
        <taxon>Pentapetalae</taxon>
        <taxon>asterids</taxon>
        <taxon>campanulids</taxon>
        <taxon>Asterales</taxon>
        <taxon>Asteraceae</taxon>
        <taxon>Asteroideae</taxon>
        <taxon>Anthemideae</taxon>
        <taxon>Anthemidinae</taxon>
        <taxon>Tanacetum</taxon>
    </lineage>
</organism>
<keyword evidence="14" id="KW-0511">Multifunctional enzyme</keyword>
<dbReference type="GO" id="GO:0003964">
    <property type="term" value="F:RNA-directed DNA polymerase activity"/>
    <property type="evidence" value="ECO:0007669"/>
    <property type="project" value="UniProtKB-KW"/>
</dbReference>
<keyword evidence="6" id="KW-0255">Endonuclease</keyword>
<evidence type="ECO:0000259" key="16">
    <source>
        <dbReference type="Pfam" id="PF07727"/>
    </source>
</evidence>
<keyword evidence="5" id="KW-0547">Nucleotide-binding</keyword>
<dbReference type="GO" id="GO:0006508">
    <property type="term" value="P:proteolysis"/>
    <property type="evidence" value="ECO:0007669"/>
    <property type="project" value="UniProtKB-KW"/>
</dbReference>
<dbReference type="Pfam" id="PF07727">
    <property type="entry name" value="RVT_2"/>
    <property type="match status" value="1"/>
</dbReference>
<dbReference type="GO" id="GO:0008233">
    <property type="term" value="F:peptidase activity"/>
    <property type="evidence" value="ECO:0007669"/>
    <property type="project" value="UniProtKB-KW"/>
</dbReference>
<dbReference type="Pfam" id="PF22936">
    <property type="entry name" value="Pol_BBD"/>
    <property type="match status" value="1"/>
</dbReference>
<sequence length="1089" mass="123684">MVNLLKDIQCIGSDTRPPMLDRTDFTSWKQRIRLYCQGKDNGVNILKPIDEGPFQMGTFQEKLAEGHEGLPKDIYTLINHYTNAKDIWDNVKMLLKGLELTKEDCESKLYDDFEHFRQHKGETIHDYYVRFAKLINDMRNIKMTMSKMQLNSKNQATIQDDRVVVQNVQGRQNKGQRNNARGTGVAGYGGAQNRIGNANLEYFKDKMLLMQAQENGVALDEGQMLFIACGQGNVVVKDVDEQPGQDLALNVDNVFQVDDCDAFDSDVDDAPTVQTMFMAILSSVDPMYDEVGPSYDSDILSKSKVAIGYKNPLYLTRAKQVQLALYNGHEIIKTNHVPTIVHNAEDTLKIAKITRKKMNEKMKDLECVKKNVKIAPHDYSKENYLATFTPQTQLTPEQISWSTDLIKMKAEKHAKIKRKNILIGNDNLIADCLSKGVFYTATGSVLIVSRFSDMHEAFNATQKHIAKLESEYSNLQNKIQDDDHDTNSLLTEVANLKAQIKENHKSNCVTMLAIKLKVLALGMYVIDVEPIPSRNRNNMEIHLDYLKHLKESVATLREIIEDARVENQLDSSLAYAFLYTKHSSELVEYVIGTFPKHFNKGDKQIASTPVTRKKRVTFIDPCKTSTNNTLTYVKQQTMHQTNELAITFTGVKGATVASGLKPRSNTKKDRTLPAQSDMKKVEVHPRNNKSSVKRNNRVDSCIIYKRTVIQIVLWYLDSDYLKHMTGDRSWLRTFMKKFIWTVRFGNDHFGAIMGYGDYVIGDSVISRIYYVEGLGQNIPFCQALMFLWAEVVATACYTQNRPFIYTRHNKIPYEMVHDKKPDLTFFCVFGALCYLTNDSEDLGKLQPTADIGTFIGYAPSQKGYRIYNKHTQRIMETIHVQFDELTEPMAPVRLSTGPAPTFLMPRYISLGLVPNSVHAAPYVPPTNKDLEILFQPMFNEYLEPLRVERLVSLAPVILVPVNTVAESTIMKDNLLAPVDNDPFINVFAPKPSSEASTSVDAILVAKEYRQEEAIDFEESFAPVVRIEAIRIFIANATSKNLTIYQMDVKTAFLNGELKEQVYVSQPEGFVDPDHPTCVYHLKKALYGLK</sequence>
<dbReference type="Pfam" id="PF25597">
    <property type="entry name" value="SH3_retrovirus"/>
    <property type="match status" value="1"/>
</dbReference>
<dbReference type="InterPro" id="IPR054722">
    <property type="entry name" value="PolX-like_BBD"/>
</dbReference>
<keyword evidence="10" id="KW-0229">DNA integration</keyword>
<dbReference type="PANTHER" id="PTHR42648">
    <property type="entry name" value="TRANSPOSASE, PUTATIVE-RELATED"/>
    <property type="match status" value="1"/>
</dbReference>
<dbReference type="Pfam" id="PF14223">
    <property type="entry name" value="Retrotran_gag_2"/>
    <property type="match status" value="1"/>
</dbReference>
<accession>A0A6L2J859</accession>
<dbReference type="EMBL" id="BKCJ010000421">
    <property type="protein sequence ID" value="GEU33046.1"/>
    <property type="molecule type" value="Genomic_DNA"/>
</dbReference>
<evidence type="ECO:0000256" key="9">
    <source>
        <dbReference type="ARBA" id="ARBA00022842"/>
    </source>
</evidence>
<gene>
    <name evidence="19" type="ORF">Tci_005024</name>
</gene>
<evidence type="ECO:0000256" key="4">
    <source>
        <dbReference type="ARBA" id="ARBA00022723"/>
    </source>
</evidence>
<keyword evidence="11" id="KW-0695">RNA-directed DNA polymerase</keyword>
<comment type="function">
    <text evidence="1">The aspartyl protease (PR) mediates the proteolytic cleavages of the Gag and Gag-Pol polyproteins after assembly of the VLP.</text>
</comment>
<keyword evidence="12" id="KW-0548">Nucleotidyltransferase</keyword>
<feature type="coiled-coil region" evidence="15">
    <location>
        <begin position="458"/>
        <end position="485"/>
    </location>
</feature>
<evidence type="ECO:0000256" key="7">
    <source>
        <dbReference type="ARBA" id="ARBA00022801"/>
    </source>
</evidence>
<dbReference type="GO" id="GO:0015074">
    <property type="term" value="P:DNA integration"/>
    <property type="evidence" value="ECO:0007669"/>
    <property type="project" value="UniProtKB-KW"/>
</dbReference>
<name>A0A6L2J859_TANCI</name>
<evidence type="ECO:0000259" key="17">
    <source>
        <dbReference type="Pfam" id="PF22936"/>
    </source>
</evidence>
<evidence type="ECO:0000256" key="1">
    <source>
        <dbReference type="ARBA" id="ARBA00002180"/>
    </source>
</evidence>
<dbReference type="GO" id="GO:0004519">
    <property type="term" value="F:endonuclease activity"/>
    <property type="evidence" value="ECO:0007669"/>
    <property type="project" value="UniProtKB-KW"/>
</dbReference>
<evidence type="ECO:0000256" key="5">
    <source>
        <dbReference type="ARBA" id="ARBA00022741"/>
    </source>
</evidence>
<protein>
    <submittedName>
        <fullName evidence="19">Retrovirus-related Pol polyprotein from transposon TNT 1-94</fullName>
    </submittedName>
</protein>
<dbReference type="InterPro" id="IPR013103">
    <property type="entry name" value="RVT_2"/>
</dbReference>
<keyword evidence="4" id="KW-0479">Metal-binding</keyword>
<keyword evidence="2" id="KW-0645">Protease</keyword>
<feature type="domain" description="Retrovirus-related Pol polyprotein from transposon TNT 1-94-like beta-barrel" evidence="17">
    <location>
        <begin position="714"/>
        <end position="778"/>
    </location>
</feature>
<dbReference type="GO" id="GO:0005524">
    <property type="term" value="F:ATP binding"/>
    <property type="evidence" value="ECO:0007669"/>
    <property type="project" value="UniProtKB-KW"/>
</dbReference>
<dbReference type="AlphaFoldDB" id="A0A6L2J859"/>
<feature type="coiled-coil region" evidence="15">
    <location>
        <begin position="341"/>
        <end position="375"/>
    </location>
</feature>
<keyword evidence="8" id="KW-0067">ATP-binding</keyword>
<comment type="caution">
    <text evidence="19">The sequence shown here is derived from an EMBL/GenBank/DDBJ whole genome shotgun (WGS) entry which is preliminary data.</text>
</comment>
<evidence type="ECO:0000256" key="12">
    <source>
        <dbReference type="ARBA" id="ARBA00022932"/>
    </source>
</evidence>
<keyword evidence="12" id="KW-0808">Transferase</keyword>
<keyword evidence="15" id="KW-0175">Coiled coil</keyword>
<dbReference type="GO" id="GO:0003887">
    <property type="term" value="F:DNA-directed DNA polymerase activity"/>
    <property type="evidence" value="ECO:0007669"/>
    <property type="project" value="UniProtKB-KW"/>
</dbReference>
<evidence type="ECO:0000256" key="2">
    <source>
        <dbReference type="ARBA" id="ARBA00022670"/>
    </source>
</evidence>
<evidence type="ECO:0000256" key="3">
    <source>
        <dbReference type="ARBA" id="ARBA00022722"/>
    </source>
</evidence>
<dbReference type="InterPro" id="IPR039537">
    <property type="entry name" value="Retrotran_Ty1/copia-like"/>
</dbReference>
<evidence type="ECO:0000256" key="6">
    <source>
        <dbReference type="ARBA" id="ARBA00022759"/>
    </source>
</evidence>
<evidence type="ECO:0000313" key="19">
    <source>
        <dbReference type="EMBL" id="GEU33046.1"/>
    </source>
</evidence>
<keyword evidence="7" id="KW-0378">Hydrolase</keyword>
<dbReference type="InterPro" id="IPR057670">
    <property type="entry name" value="SH3_retrovirus"/>
</dbReference>
<keyword evidence="12" id="KW-0239">DNA-directed DNA polymerase</keyword>
<feature type="domain" description="Retroviral polymerase SH3-like" evidence="18">
    <location>
        <begin position="832"/>
        <end position="885"/>
    </location>
</feature>
<evidence type="ECO:0000256" key="8">
    <source>
        <dbReference type="ARBA" id="ARBA00022840"/>
    </source>
</evidence>
<feature type="domain" description="Reverse transcriptase Ty1/copia-type" evidence="16">
    <location>
        <begin position="986"/>
        <end position="1089"/>
    </location>
</feature>
<evidence type="ECO:0000256" key="11">
    <source>
        <dbReference type="ARBA" id="ARBA00022918"/>
    </source>
</evidence>
<dbReference type="PANTHER" id="PTHR42648:SF11">
    <property type="entry name" value="TRANSPOSON TY4-P GAG-POL POLYPROTEIN"/>
    <property type="match status" value="1"/>
</dbReference>